<feature type="chain" id="PRO_5012294267" evidence="1">
    <location>
        <begin position="16"/>
        <end position="87"/>
    </location>
</feature>
<gene>
    <name evidence="2" type="primary">Acey_s0024.g996</name>
    <name evidence="2" type="ORF">Y032_0024g996</name>
</gene>
<protein>
    <submittedName>
        <fullName evidence="2">Uncharacterized protein</fullName>
    </submittedName>
</protein>
<reference evidence="3" key="1">
    <citation type="journal article" date="2015" name="Nat. Genet.">
        <title>The genome and transcriptome of the zoonotic hookworm Ancylostoma ceylanicum identify infection-specific gene families.</title>
        <authorList>
            <person name="Schwarz E.M."/>
            <person name="Hu Y."/>
            <person name="Antoshechkin I."/>
            <person name="Miller M.M."/>
            <person name="Sternberg P.W."/>
            <person name="Aroian R.V."/>
        </authorList>
    </citation>
    <scope>NUCLEOTIDE SEQUENCE</scope>
    <source>
        <strain evidence="3">HY135</strain>
    </source>
</reference>
<dbReference type="Proteomes" id="UP000024635">
    <property type="component" value="Unassembled WGS sequence"/>
</dbReference>
<dbReference type="EMBL" id="JARK01001360">
    <property type="protein sequence ID" value="EYC19659.1"/>
    <property type="molecule type" value="Genomic_DNA"/>
</dbReference>
<evidence type="ECO:0000313" key="3">
    <source>
        <dbReference type="Proteomes" id="UP000024635"/>
    </source>
</evidence>
<keyword evidence="3" id="KW-1185">Reference proteome</keyword>
<accession>A0A016UW71</accession>
<dbReference type="AlphaFoldDB" id="A0A016UW71"/>
<keyword evidence="1" id="KW-0732">Signal</keyword>
<sequence>MFCFTALAMLGAIMAMPLHDSSSAHEQLDGFFLDPEGPTYLYPSARVYPVKGTQGKLCVEADSLPNMPLASWRFVPCPYDFFPPSDP</sequence>
<feature type="signal peptide" evidence="1">
    <location>
        <begin position="1"/>
        <end position="15"/>
    </location>
</feature>
<organism evidence="2 3">
    <name type="scientific">Ancylostoma ceylanicum</name>
    <dbReference type="NCBI Taxonomy" id="53326"/>
    <lineage>
        <taxon>Eukaryota</taxon>
        <taxon>Metazoa</taxon>
        <taxon>Ecdysozoa</taxon>
        <taxon>Nematoda</taxon>
        <taxon>Chromadorea</taxon>
        <taxon>Rhabditida</taxon>
        <taxon>Rhabditina</taxon>
        <taxon>Rhabditomorpha</taxon>
        <taxon>Strongyloidea</taxon>
        <taxon>Ancylostomatidae</taxon>
        <taxon>Ancylostomatinae</taxon>
        <taxon>Ancylostoma</taxon>
    </lineage>
</organism>
<evidence type="ECO:0000256" key="1">
    <source>
        <dbReference type="SAM" id="SignalP"/>
    </source>
</evidence>
<evidence type="ECO:0000313" key="2">
    <source>
        <dbReference type="EMBL" id="EYC19659.1"/>
    </source>
</evidence>
<proteinExistence type="predicted"/>
<comment type="caution">
    <text evidence="2">The sequence shown here is derived from an EMBL/GenBank/DDBJ whole genome shotgun (WGS) entry which is preliminary data.</text>
</comment>
<name>A0A016UW71_9BILA</name>